<evidence type="ECO:0000256" key="1">
    <source>
        <dbReference type="SAM" id="MobiDB-lite"/>
    </source>
</evidence>
<dbReference type="InterPro" id="IPR036364">
    <property type="entry name" value="SEA_dom_sf"/>
</dbReference>
<evidence type="ECO:0000313" key="5">
    <source>
        <dbReference type="Proteomes" id="UP000762676"/>
    </source>
</evidence>
<protein>
    <recommendedName>
        <fullName evidence="3">SEA domain-containing protein</fullName>
    </recommendedName>
</protein>
<keyword evidence="2" id="KW-0472">Membrane</keyword>
<keyword evidence="2" id="KW-1133">Transmembrane helix</keyword>
<feature type="transmembrane region" description="Helical" evidence="2">
    <location>
        <begin position="121"/>
        <end position="143"/>
    </location>
</feature>
<sequence length="229" mass="24849">RATLTVRVPFKLRLVEENFSSALEDPDSAEYRQLATNLETQLTPILERDVPDFVGVAVTGFRKDNLFDLSDLLAAWQSEPITSGGGGGGASTTKRSTDVNRNNGDNDGDDDDDDDLGEVEIIIIAVAAALVFVAFTVIIFKLWESNKSKSPPKSRLSNSSGSSTPSDRNGSGSTSTDFSDLKKSRPPTKFSNQYHQPQENIYQPAYDNPGYAAPDKSDTNSVTYAAYIP</sequence>
<reference evidence="4 5" key="1">
    <citation type="journal article" date="2021" name="Elife">
        <title>Chloroplast acquisition without the gene transfer in kleptoplastic sea slugs, Plakobranchus ocellatus.</title>
        <authorList>
            <person name="Maeda T."/>
            <person name="Takahashi S."/>
            <person name="Yoshida T."/>
            <person name="Shimamura S."/>
            <person name="Takaki Y."/>
            <person name="Nagai Y."/>
            <person name="Toyoda A."/>
            <person name="Suzuki Y."/>
            <person name="Arimoto A."/>
            <person name="Ishii H."/>
            <person name="Satoh N."/>
            <person name="Nishiyama T."/>
            <person name="Hasebe M."/>
            <person name="Maruyama T."/>
            <person name="Minagawa J."/>
            <person name="Obokata J."/>
            <person name="Shigenobu S."/>
        </authorList>
    </citation>
    <scope>NUCLEOTIDE SEQUENCE [LARGE SCALE GENOMIC DNA]</scope>
</reference>
<dbReference type="Pfam" id="PF01390">
    <property type="entry name" value="SEA"/>
    <property type="match status" value="1"/>
</dbReference>
<feature type="non-terminal residue" evidence="4">
    <location>
        <position position="1"/>
    </location>
</feature>
<accession>A0AAV4H9A4</accession>
<dbReference type="SUPFAM" id="SSF82671">
    <property type="entry name" value="SEA domain"/>
    <property type="match status" value="1"/>
</dbReference>
<dbReference type="InterPro" id="IPR000082">
    <property type="entry name" value="SEA_dom"/>
</dbReference>
<dbReference type="AlphaFoldDB" id="A0AAV4H9A4"/>
<feature type="region of interest" description="Disordered" evidence="1">
    <location>
        <begin position="147"/>
        <end position="222"/>
    </location>
</feature>
<feature type="region of interest" description="Disordered" evidence="1">
    <location>
        <begin position="80"/>
        <end position="114"/>
    </location>
</feature>
<comment type="caution">
    <text evidence="4">The sequence shown here is derived from an EMBL/GenBank/DDBJ whole genome shotgun (WGS) entry which is preliminary data.</text>
</comment>
<name>A0AAV4H9A4_9GAST</name>
<dbReference type="Proteomes" id="UP000762676">
    <property type="component" value="Unassembled WGS sequence"/>
</dbReference>
<evidence type="ECO:0000313" key="4">
    <source>
        <dbReference type="EMBL" id="GFR94104.1"/>
    </source>
</evidence>
<organism evidence="4 5">
    <name type="scientific">Elysia marginata</name>
    <dbReference type="NCBI Taxonomy" id="1093978"/>
    <lineage>
        <taxon>Eukaryota</taxon>
        <taxon>Metazoa</taxon>
        <taxon>Spiralia</taxon>
        <taxon>Lophotrochozoa</taxon>
        <taxon>Mollusca</taxon>
        <taxon>Gastropoda</taxon>
        <taxon>Heterobranchia</taxon>
        <taxon>Euthyneura</taxon>
        <taxon>Panpulmonata</taxon>
        <taxon>Sacoglossa</taxon>
        <taxon>Placobranchoidea</taxon>
        <taxon>Plakobranchidae</taxon>
        <taxon>Elysia</taxon>
    </lineage>
</organism>
<feature type="compositionally biased region" description="Polar residues" evidence="1">
    <location>
        <begin position="148"/>
        <end position="178"/>
    </location>
</feature>
<dbReference type="PROSITE" id="PS50024">
    <property type="entry name" value="SEA"/>
    <property type="match status" value="1"/>
</dbReference>
<proteinExistence type="predicted"/>
<feature type="domain" description="SEA" evidence="3">
    <location>
        <begin position="4"/>
        <end position="115"/>
    </location>
</feature>
<dbReference type="EMBL" id="BMAT01012525">
    <property type="protein sequence ID" value="GFR94104.1"/>
    <property type="molecule type" value="Genomic_DNA"/>
</dbReference>
<evidence type="ECO:0000256" key="2">
    <source>
        <dbReference type="SAM" id="Phobius"/>
    </source>
</evidence>
<feature type="compositionally biased region" description="Polar residues" evidence="1">
    <location>
        <begin position="189"/>
        <end position="201"/>
    </location>
</feature>
<evidence type="ECO:0000259" key="3">
    <source>
        <dbReference type="PROSITE" id="PS50024"/>
    </source>
</evidence>
<gene>
    <name evidence="4" type="ORF">ElyMa_006242500</name>
</gene>
<keyword evidence="2" id="KW-0812">Transmembrane</keyword>
<keyword evidence="5" id="KW-1185">Reference proteome</keyword>
<dbReference type="Gene3D" id="3.30.70.960">
    <property type="entry name" value="SEA domain"/>
    <property type="match status" value="1"/>
</dbReference>